<evidence type="ECO:0000313" key="3">
    <source>
        <dbReference type="Proteomes" id="UP001597185"/>
    </source>
</evidence>
<feature type="compositionally biased region" description="Polar residues" evidence="1">
    <location>
        <begin position="1"/>
        <end position="12"/>
    </location>
</feature>
<comment type="caution">
    <text evidence="2">The sequence shown here is derived from an EMBL/GenBank/DDBJ whole genome shotgun (WGS) entry which is preliminary data.</text>
</comment>
<evidence type="ECO:0000313" key="2">
    <source>
        <dbReference type="EMBL" id="MFD1572195.1"/>
    </source>
</evidence>
<reference evidence="2 3" key="1">
    <citation type="journal article" date="2019" name="Int. J. Syst. Evol. Microbiol.">
        <title>The Global Catalogue of Microorganisms (GCM) 10K type strain sequencing project: providing services to taxonomists for standard genome sequencing and annotation.</title>
        <authorList>
            <consortium name="The Broad Institute Genomics Platform"/>
            <consortium name="The Broad Institute Genome Sequencing Center for Infectious Disease"/>
            <person name="Wu L."/>
            <person name="Ma J."/>
        </authorList>
    </citation>
    <scope>NUCLEOTIDE SEQUENCE [LARGE SCALE GENOMIC DNA]</scope>
    <source>
        <strain evidence="2 3">CGMCC 1.12689</strain>
    </source>
</reference>
<evidence type="ECO:0000256" key="1">
    <source>
        <dbReference type="SAM" id="MobiDB-lite"/>
    </source>
</evidence>
<sequence>MDPDTSSTNTIDQENENDDILTSSDERPTYKVEFTSDVARMLTGSTHTDAEQIIDYVNVSDMNAGEIRTLLNSIGNMSGAAAQRHALICILLEKGDLKPDLLSEMLDHSDVPVIVDNYDSTDT</sequence>
<name>A0ABD6C5P9_9EURY</name>
<accession>A0ABD6C5P9</accession>
<organism evidence="2 3">
    <name type="scientific">Halorubrum laminariae</name>
    <dbReference type="NCBI Taxonomy" id="1433523"/>
    <lineage>
        <taxon>Archaea</taxon>
        <taxon>Methanobacteriati</taxon>
        <taxon>Methanobacteriota</taxon>
        <taxon>Stenosarchaea group</taxon>
        <taxon>Halobacteria</taxon>
        <taxon>Halobacteriales</taxon>
        <taxon>Haloferacaceae</taxon>
        <taxon>Halorubrum</taxon>
    </lineage>
</organism>
<gene>
    <name evidence="2" type="ORF">ACFR9T_16700</name>
</gene>
<proteinExistence type="predicted"/>
<protein>
    <submittedName>
        <fullName evidence="2">Uncharacterized protein</fullName>
    </submittedName>
</protein>
<keyword evidence="3" id="KW-1185">Reference proteome</keyword>
<dbReference type="RefSeq" id="WP_256418737.1">
    <property type="nucleotide sequence ID" value="NZ_JANHDL010000008.1"/>
</dbReference>
<dbReference type="EMBL" id="JBHUDB010000024">
    <property type="protein sequence ID" value="MFD1572195.1"/>
    <property type="molecule type" value="Genomic_DNA"/>
</dbReference>
<dbReference type="AlphaFoldDB" id="A0ABD6C5P9"/>
<dbReference type="Proteomes" id="UP001597185">
    <property type="component" value="Unassembled WGS sequence"/>
</dbReference>
<feature type="region of interest" description="Disordered" evidence="1">
    <location>
        <begin position="1"/>
        <end position="28"/>
    </location>
</feature>